<keyword evidence="10" id="KW-1185">Reference proteome</keyword>
<dbReference type="GO" id="GO:0050660">
    <property type="term" value="F:flavin adenine dinucleotide binding"/>
    <property type="evidence" value="ECO:0007669"/>
    <property type="project" value="InterPro"/>
</dbReference>
<dbReference type="Proteomes" id="UP000318801">
    <property type="component" value="Unassembled WGS sequence"/>
</dbReference>
<comment type="caution">
    <text evidence="9">The sequence shown here is derived from an EMBL/GenBank/DDBJ whole genome shotgun (WGS) entry which is preliminary data.</text>
</comment>
<dbReference type="SUPFAM" id="SSF51905">
    <property type="entry name" value="FAD/NAD(P)-binding domain"/>
    <property type="match status" value="1"/>
</dbReference>
<proteinExistence type="inferred from homology"/>
<organism evidence="9 10">
    <name type="scientific">Martelella alba</name>
    <dbReference type="NCBI Taxonomy" id="2590451"/>
    <lineage>
        <taxon>Bacteria</taxon>
        <taxon>Pseudomonadati</taxon>
        <taxon>Pseudomonadota</taxon>
        <taxon>Alphaproteobacteria</taxon>
        <taxon>Hyphomicrobiales</taxon>
        <taxon>Aurantimonadaceae</taxon>
        <taxon>Martelella</taxon>
    </lineage>
</organism>
<comment type="cofactor">
    <cofactor evidence="1 5">
        <name>FAD</name>
        <dbReference type="ChEBI" id="CHEBI:57692"/>
    </cofactor>
</comment>
<dbReference type="RefSeq" id="WP_141150727.1">
    <property type="nucleotide sequence ID" value="NZ_VHLG01000016.1"/>
</dbReference>
<reference evidence="9 10" key="1">
    <citation type="submission" date="2019-06" db="EMBL/GenBank/DDBJ databases">
        <authorList>
            <person name="Li M."/>
        </authorList>
    </citation>
    <scope>NUCLEOTIDE SEQUENCE [LARGE SCALE GENOMIC DNA]</scope>
    <source>
        <strain evidence="9 10">BGMRC2036</strain>
    </source>
</reference>
<gene>
    <name evidence="9" type="ORF">FJU08_19485</name>
</gene>
<keyword evidence="3 6" id="KW-0285">Flavoprotein</keyword>
<dbReference type="InterPro" id="IPR000172">
    <property type="entry name" value="GMC_OxRdtase_N"/>
</dbReference>
<dbReference type="Pfam" id="PF05199">
    <property type="entry name" value="GMC_oxred_C"/>
    <property type="match status" value="1"/>
</dbReference>
<keyword evidence="9" id="KW-0436">Ligase</keyword>
<sequence>MSRGYDFIIVGGGSAGSVLAGRLSENPKVEVLLLEAGGSDRHPYYHLPAGFAKMTKGIGSWGWETVPQKHLHNKVFRYTQAKVIGGGSAINAQIYTRGNAADYDEWRQMGCEGWAYDDVLPYFRKAEDNETYNNKYHGRGGPLGVSEPRAPLEICEAYFAAAAELGIPRNRDINGETQDGVCYYQLTQRNVRRSSAAMAYVTPNRHRRNLHVMLGAEVRRIIVKGGRARGVELADGTRLEAGNEVLLSSGAIGSPRLLQLSGIGPADQLKAIGITPVHDQKAIGENLQDHLDLYAICELSGPHSYDRYAKPFWAALAGLNYLVTRRGPVASSLFETGGFWYADPEARSPDIQLHLGLGTGIEHGVEAMPNGGITLNACYLRPRSRGSVRLQSADPKAAPLIDPNYLADPSDRENSIRGLKLAQEILAQSPLAKYILAERLPGPDVKTDADYLDFISVHSKTSHHCAGTCRMGVDADAVVDTQLRFNGIEGLRIVDNSIMPRVISSNTNAAAIMIGEKAADMIRTAHGA</sequence>
<dbReference type="PROSITE" id="PS00623">
    <property type="entry name" value="GMC_OXRED_1"/>
    <property type="match status" value="1"/>
</dbReference>
<evidence type="ECO:0000313" key="9">
    <source>
        <dbReference type="EMBL" id="TPW27627.1"/>
    </source>
</evidence>
<dbReference type="Gene3D" id="3.30.560.10">
    <property type="entry name" value="Glucose Oxidase, domain 3"/>
    <property type="match status" value="1"/>
</dbReference>
<feature type="domain" description="Glucose-methanol-choline oxidoreductase N-terminal" evidence="8">
    <location>
        <begin position="250"/>
        <end position="264"/>
    </location>
</feature>
<keyword evidence="4 5" id="KW-0274">FAD</keyword>
<feature type="binding site" evidence="5">
    <location>
        <position position="83"/>
    </location>
    <ligand>
        <name>FAD</name>
        <dbReference type="ChEBI" id="CHEBI:57692"/>
    </ligand>
</feature>
<feature type="binding site" evidence="5">
    <location>
        <position position="218"/>
    </location>
    <ligand>
        <name>FAD</name>
        <dbReference type="ChEBI" id="CHEBI:57692"/>
    </ligand>
</feature>
<evidence type="ECO:0000256" key="2">
    <source>
        <dbReference type="ARBA" id="ARBA00010790"/>
    </source>
</evidence>
<name>A0A506U6V5_9HYPH</name>
<dbReference type="PANTHER" id="PTHR11552">
    <property type="entry name" value="GLUCOSE-METHANOL-CHOLINE GMC OXIDOREDUCTASE"/>
    <property type="match status" value="1"/>
</dbReference>
<accession>A0A506U6V5</accession>
<dbReference type="InterPro" id="IPR012132">
    <property type="entry name" value="GMC_OxRdtase"/>
</dbReference>
<evidence type="ECO:0000313" key="10">
    <source>
        <dbReference type="Proteomes" id="UP000318801"/>
    </source>
</evidence>
<dbReference type="OrthoDB" id="9785276at2"/>
<comment type="similarity">
    <text evidence="2 6">Belongs to the GMC oxidoreductase family.</text>
</comment>
<evidence type="ECO:0000256" key="1">
    <source>
        <dbReference type="ARBA" id="ARBA00001974"/>
    </source>
</evidence>
<dbReference type="EMBL" id="VHLG01000016">
    <property type="protein sequence ID" value="TPW27627.1"/>
    <property type="molecule type" value="Genomic_DNA"/>
</dbReference>
<dbReference type="InterPro" id="IPR036188">
    <property type="entry name" value="FAD/NAD-bd_sf"/>
</dbReference>
<evidence type="ECO:0000259" key="7">
    <source>
        <dbReference type="PROSITE" id="PS00623"/>
    </source>
</evidence>
<evidence type="ECO:0000256" key="5">
    <source>
        <dbReference type="PIRSR" id="PIRSR000137-2"/>
    </source>
</evidence>
<dbReference type="SUPFAM" id="SSF54373">
    <property type="entry name" value="FAD-linked reductases, C-terminal domain"/>
    <property type="match status" value="1"/>
</dbReference>
<dbReference type="InterPro" id="IPR007867">
    <property type="entry name" value="GMC_OxRtase_C"/>
</dbReference>
<evidence type="ECO:0000256" key="4">
    <source>
        <dbReference type="ARBA" id="ARBA00022827"/>
    </source>
</evidence>
<protein>
    <submittedName>
        <fullName evidence="9">Alanine-phosphoribitol ligase</fullName>
    </submittedName>
</protein>
<dbReference type="PROSITE" id="PS00624">
    <property type="entry name" value="GMC_OXRED_2"/>
    <property type="match status" value="1"/>
</dbReference>
<dbReference type="GO" id="GO:0016874">
    <property type="term" value="F:ligase activity"/>
    <property type="evidence" value="ECO:0007669"/>
    <property type="project" value="UniProtKB-KW"/>
</dbReference>
<dbReference type="AlphaFoldDB" id="A0A506U6V5"/>
<dbReference type="PIRSF" id="PIRSF000137">
    <property type="entry name" value="Alcohol_oxidase"/>
    <property type="match status" value="1"/>
</dbReference>
<dbReference type="PANTHER" id="PTHR11552:SF147">
    <property type="entry name" value="CHOLINE DEHYDROGENASE, MITOCHONDRIAL"/>
    <property type="match status" value="1"/>
</dbReference>
<dbReference type="Pfam" id="PF00732">
    <property type="entry name" value="GMC_oxred_N"/>
    <property type="match status" value="1"/>
</dbReference>
<dbReference type="Gene3D" id="3.50.50.60">
    <property type="entry name" value="FAD/NAD(P)-binding domain"/>
    <property type="match status" value="1"/>
</dbReference>
<dbReference type="GO" id="GO:0016614">
    <property type="term" value="F:oxidoreductase activity, acting on CH-OH group of donors"/>
    <property type="evidence" value="ECO:0007669"/>
    <property type="project" value="InterPro"/>
</dbReference>
<feature type="domain" description="Glucose-methanol-choline oxidoreductase N-terminal" evidence="7">
    <location>
        <begin position="81"/>
        <end position="104"/>
    </location>
</feature>
<evidence type="ECO:0000256" key="6">
    <source>
        <dbReference type="RuleBase" id="RU003968"/>
    </source>
</evidence>
<evidence type="ECO:0000259" key="8">
    <source>
        <dbReference type="PROSITE" id="PS00624"/>
    </source>
</evidence>
<evidence type="ECO:0000256" key="3">
    <source>
        <dbReference type="ARBA" id="ARBA00022630"/>
    </source>
</evidence>